<keyword evidence="1" id="KW-0819">tRNA processing</keyword>
<comment type="catalytic activity">
    <reaction evidence="1">
        <text>L-threonylcarbamoyladenylate + adenosine(37) in tRNA = N(6)-L-threonylcarbamoyladenosine(37) in tRNA + AMP + H(+)</text>
        <dbReference type="Rhea" id="RHEA:37059"/>
        <dbReference type="Rhea" id="RHEA-COMP:10162"/>
        <dbReference type="Rhea" id="RHEA-COMP:10163"/>
        <dbReference type="ChEBI" id="CHEBI:15378"/>
        <dbReference type="ChEBI" id="CHEBI:73682"/>
        <dbReference type="ChEBI" id="CHEBI:74411"/>
        <dbReference type="ChEBI" id="CHEBI:74418"/>
        <dbReference type="ChEBI" id="CHEBI:456215"/>
        <dbReference type="EC" id="2.3.1.234"/>
    </reaction>
</comment>
<keyword evidence="1" id="KW-0496">Mitochondrion</keyword>
<name>A0ABR4A8S7_9LECA</name>
<dbReference type="Gene3D" id="3.30.420.40">
    <property type="match status" value="2"/>
</dbReference>
<evidence type="ECO:0000259" key="2">
    <source>
        <dbReference type="Pfam" id="PF00814"/>
    </source>
</evidence>
<dbReference type="InterPro" id="IPR022450">
    <property type="entry name" value="TsaD"/>
</dbReference>
<sequence>MLVLGARCLRRIGTAYAGTLLLVQSRRRQILTLAIETSCDDTSVAILEKRDHRRSSNGSSYSFPSTCHLHFHEKITANNSAHGGVHPIVALTSHQENLAALTAKALHNLPNVQSDDGDVSPIPGSTITLHALGRPAIEKQKPDFVSVTRGPGMRSSLTTGLDTAKGLAVAWQVPLVGVNHMQAHALTPRLVSALNDRADNANLAHEPYPAFPFLSLLVSGGHTLLLRTSALTTHTILATTTDIAIGDCIDKIARIVLPSEITNATSEISYGRLLEQFAFPNGSDDYNYTAPTTRAEEIARKQTKWTWALPPPLAETRSGLKSRSMEYSFSGLGSAVKRLCDSNPTMSTPERIELAREAFRLTFEHLASRVGWALTSLSEKGGQGQDVKTLVVSGGVASNGYLRTVLRSFLTARGFPHIGLSFPPVELCTDNAAMIAWAGMEMWEAGGESGLGCRALRKWSLDPLVEDGEILGAGCWKRREGHDD</sequence>
<proteinExistence type="inferred from homology"/>
<evidence type="ECO:0000313" key="4">
    <source>
        <dbReference type="Proteomes" id="UP001590950"/>
    </source>
</evidence>
<dbReference type="Pfam" id="PF00814">
    <property type="entry name" value="TsaD"/>
    <property type="match status" value="1"/>
</dbReference>
<dbReference type="InterPro" id="IPR000905">
    <property type="entry name" value="Gcp-like_dom"/>
</dbReference>
<dbReference type="Proteomes" id="UP001590950">
    <property type="component" value="Unassembled WGS sequence"/>
</dbReference>
<accession>A0ABR4A8S7</accession>
<organism evidence="3 4">
    <name type="scientific">Stereocaulon virgatum</name>
    <dbReference type="NCBI Taxonomy" id="373712"/>
    <lineage>
        <taxon>Eukaryota</taxon>
        <taxon>Fungi</taxon>
        <taxon>Dikarya</taxon>
        <taxon>Ascomycota</taxon>
        <taxon>Pezizomycotina</taxon>
        <taxon>Lecanoromycetes</taxon>
        <taxon>OSLEUM clade</taxon>
        <taxon>Lecanoromycetidae</taxon>
        <taxon>Lecanorales</taxon>
        <taxon>Lecanorineae</taxon>
        <taxon>Stereocaulaceae</taxon>
        <taxon>Stereocaulon</taxon>
    </lineage>
</organism>
<comment type="subcellular location">
    <subcellularLocation>
        <location evidence="1">Mitochondrion</location>
    </subcellularLocation>
</comment>
<evidence type="ECO:0000313" key="3">
    <source>
        <dbReference type="EMBL" id="KAL2041478.1"/>
    </source>
</evidence>
<comment type="cofactor">
    <cofactor evidence="1">
        <name>a divalent metal cation</name>
        <dbReference type="ChEBI" id="CHEBI:60240"/>
    </cofactor>
    <text evidence="1">Binds 1 divalent metal cation per subunit.</text>
</comment>
<reference evidence="3 4" key="1">
    <citation type="submission" date="2024-09" db="EMBL/GenBank/DDBJ databases">
        <title>Rethinking Asexuality: The Enigmatic Case of Functional Sexual Genes in Lepraria (Stereocaulaceae).</title>
        <authorList>
            <person name="Doellman M."/>
            <person name="Sun Y."/>
            <person name="Barcenas-Pena A."/>
            <person name="Lumbsch H.T."/>
            <person name="Grewe F."/>
        </authorList>
    </citation>
    <scope>NUCLEOTIDE SEQUENCE [LARGE SCALE GENOMIC DNA]</scope>
    <source>
        <strain evidence="3 4">Mercado 3170</strain>
    </source>
</reference>
<dbReference type="PANTHER" id="PTHR11735:SF6">
    <property type="entry name" value="TRNA N6-ADENOSINE THREONYLCARBAMOYLTRANSFERASE, MITOCHONDRIAL"/>
    <property type="match status" value="1"/>
</dbReference>
<dbReference type="InterPro" id="IPR043129">
    <property type="entry name" value="ATPase_NBD"/>
</dbReference>
<dbReference type="PROSITE" id="PS01016">
    <property type="entry name" value="GLYCOPROTEASE"/>
    <property type="match status" value="1"/>
</dbReference>
<keyword evidence="1" id="KW-0012">Acyltransferase</keyword>
<evidence type="ECO:0000256" key="1">
    <source>
        <dbReference type="HAMAP-Rule" id="MF_03179"/>
    </source>
</evidence>
<dbReference type="SUPFAM" id="SSF53067">
    <property type="entry name" value="Actin-like ATPase domain"/>
    <property type="match status" value="2"/>
</dbReference>
<keyword evidence="1" id="KW-0808">Transferase</keyword>
<keyword evidence="4" id="KW-1185">Reference proteome</keyword>
<feature type="domain" description="Gcp-like" evidence="2">
    <location>
        <begin position="131"/>
        <end position="437"/>
    </location>
</feature>
<comment type="caution">
    <text evidence="3">The sequence shown here is derived from an EMBL/GenBank/DDBJ whole genome shotgun (WGS) entry which is preliminary data.</text>
</comment>
<protein>
    <recommendedName>
        <fullName evidence="2">Gcp-like domain-containing protein</fullName>
    </recommendedName>
</protein>
<dbReference type="EMBL" id="JBEFKJ010000017">
    <property type="protein sequence ID" value="KAL2041478.1"/>
    <property type="molecule type" value="Genomic_DNA"/>
</dbReference>
<dbReference type="InterPro" id="IPR017860">
    <property type="entry name" value="Peptidase_M22_CS"/>
</dbReference>
<comment type="function">
    <text evidence="1">Required for the formation of a threonylcarbamoyl group on adenosine at position 37 (t(6)A37) in mitochondrial tRNAs that read codons beginning with adenine. Probably involved in the transfer of the threonylcarbamoyl moiety of threonylcarbamoyl-AMP (TC-AMP) to the N6 group of A37. Involved in mitochondrial genome maintenance.</text>
</comment>
<dbReference type="PANTHER" id="PTHR11735">
    <property type="entry name" value="TRNA N6-ADENOSINE THREONYLCARBAMOYLTRANSFERASE"/>
    <property type="match status" value="1"/>
</dbReference>
<comment type="similarity">
    <text evidence="1">Belongs to the KAE1 / TsaD family.</text>
</comment>
<keyword evidence="1" id="KW-0479">Metal-binding</keyword>
<dbReference type="HAMAP" id="MF_01445">
    <property type="entry name" value="TsaD"/>
    <property type="match status" value="1"/>
</dbReference>
<gene>
    <name evidence="3" type="ORF">N7G274_005860</name>
</gene>
<comment type="subunit">
    <text evidence="1">Homodimer.</text>
</comment>